<dbReference type="PANTHER" id="PTHR15829">
    <property type="entry name" value="PROTEIN KINASE PKN/PRK1, EFFECTOR"/>
    <property type="match status" value="1"/>
</dbReference>
<protein>
    <submittedName>
        <fullName evidence="3">Protein FAM65A-like</fullName>
    </submittedName>
</protein>
<name>A0A6I9MHT4_9TELE</name>
<dbReference type="Proteomes" id="UP000504611">
    <property type="component" value="Unplaced"/>
</dbReference>
<dbReference type="InterPro" id="IPR026136">
    <property type="entry name" value="RIPOR3"/>
</dbReference>
<feature type="non-terminal residue" evidence="3">
    <location>
        <position position="1"/>
    </location>
</feature>
<evidence type="ECO:0000256" key="1">
    <source>
        <dbReference type="SAM" id="MobiDB-lite"/>
    </source>
</evidence>
<dbReference type="OrthoDB" id="9999654at2759"/>
<evidence type="ECO:0000313" key="3">
    <source>
        <dbReference type="RefSeq" id="XP_010766009.1"/>
    </source>
</evidence>
<dbReference type="RefSeq" id="XP_010766009.1">
    <property type="nucleotide sequence ID" value="XM_010767707.1"/>
</dbReference>
<keyword evidence="2" id="KW-1185">Reference proteome</keyword>
<accession>A0A6I9MHT4</accession>
<dbReference type="PANTHER" id="PTHR15829:SF1">
    <property type="entry name" value="RHO FAMILY-INTERACTING CELL POLARIZATION REGULATOR 1"/>
    <property type="match status" value="1"/>
</dbReference>
<organism evidence="2 3">
    <name type="scientific">Notothenia coriiceps</name>
    <name type="common">black rockcod</name>
    <dbReference type="NCBI Taxonomy" id="8208"/>
    <lineage>
        <taxon>Eukaryota</taxon>
        <taxon>Metazoa</taxon>
        <taxon>Chordata</taxon>
        <taxon>Craniata</taxon>
        <taxon>Vertebrata</taxon>
        <taxon>Euteleostomi</taxon>
        <taxon>Actinopterygii</taxon>
        <taxon>Neopterygii</taxon>
        <taxon>Teleostei</taxon>
        <taxon>Neoteleostei</taxon>
        <taxon>Acanthomorphata</taxon>
        <taxon>Eupercaria</taxon>
        <taxon>Perciformes</taxon>
        <taxon>Notothenioidei</taxon>
        <taxon>Nototheniidae</taxon>
        <taxon>Notothenia</taxon>
    </lineage>
</organism>
<dbReference type="GeneID" id="104942477"/>
<proteinExistence type="predicted"/>
<reference evidence="3" key="1">
    <citation type="submission" date="2025-08" db="UniProtKB">
        <authorList>
            <consortium name="RefSeq"/>
        </authorList>
    </citation>
    <scope>IDENTIFICATION</scope>
    <source>
        <tissue evidence="3">Muscle</tissue>
    </source>
</reference>
<dbReference type="KEGG" id="ncc:104942477"/>
<evidence type="ECO:0000313" key="2">
    <source>
        <dbReference type="Proteomes" id="UP000504611"/>
    </source>
</evidence>
<sequence>QKRGVYPQSGWVKPQMGGRHSRSPSVVSLTVETALCSFDFLNTSDCEEEDEGVEERGEKRSRSGRSLQDRGWDSPPSPLTTGCTTLDCALVVHLNKCSTQLLCLGMFGPLRCGEMYALDRLLREAQVLETIRRIAKDNPRHFRQPAEDSQRWFIFQPTSLIHEHNARIITRTNSSDHITPILTQLH</sequence>
<dbReference type="AlphaFoldDB" id="A0A6I9MHT4"/>
<feature type="region of interest" description="Disordered" evidence="1">
    <location>
        <begin position="46"/>
        <end position="76"/>
    </location>
</feature>
<gene>
    <name evidence="3" type="primary">LOC104942477</name>
</gene>
<feature type="region of interest" description="Disordered" evidence="1">
    <location>
        <begin position="1"/>
        <end position="24"/>
    </location>
</feature>
<feature type="compositionally biased region" description="Basic and acidic residues" evidence="1">
    <location>
        <begin position="54"/>
        <end position="72"/>
    </location>
</feature>